<protein>
    <submittedName>
        <fullName evidence="1">Uncharacterized protein</fullName>
    </submittedName>
</protein>
<evidence type="ECO:0000313" key="1">
    <source>
        <dbReference type="EMBL" id="SAL96916.1"/>
    </source>
</evidence>
<dbReference type="OrthoDB" id="2251004at2759"/>
<gene>
    <name evidence="1" type="primary">ABSGL_02366.1 scaffold 3364</name>
</gene>
<dbReference type="AlphaFoldDB" id="A0A168LJD6"/>
<dbReference type="OMA" id="THELSWQ"/>
<reference evidence="1" key="1">
    <citation type="submission" date="2016-04" db="EMBL/GenBank/DDBJ databases">
        <authorList>
            <person name="Evans L.H."/>
            <person name="Alamgir A."/>
            <person name="Owens N."/>
            <person name="Weber N.D."/>
            <person name="Virtaneva K."/>
            <person name="Barbian K."/>
            <person name="Babar A."/>
            <person name="Rosenke K."/>
        </authorList>
    </citation>
    <scope>NUCLEOTIDE SEQUENCE [LARGE SCALE GENOMIC DNA]</scope>
    <source>
        <strain evidence="1">CBS 101.48</strain>
    </source>
</reference>
<keyword evidence="2" id="KW-1185">Reference proteome</keyword>
<name>A0A168LJD6_ABSGL</name>
<accession>A0A168LJD6</accession>
<organism evidence="1">
    <name type="scientific">Absidia glauca</name>
    <name type="common">Pin mould</name>
    <dbReference type="NCBI Taxonomy" id="4829"/>
    <lineage>
        <taxon>Eukaryota</taxon>
        <taxon>Fungi</taxon>
        <taxon>Fungi incertae sedis</taxon>
        <taxon>Mucoromycota</taxon>
        <taxon>Mucoromycotina</taxon>
        <taxon>Mucoromycetes</taxon>
        <taxon>Mucorales</taxon>
        <taxon>Cunninghamellaceae</taxon>
        <taxon>Absidia</taxon>
    </lineage>
</organism>
<dbReference type="Proteomes" id="UP000078561">
    <property type="component" value="Unassembled WGS sequence"/>
</dbReference>
<evidence type="ECO:0000313" key="2">
    <source>
        <dbReference type="Proteomes" id="UP000078561"/>
    </source>
</evidence>
<proteinExistence type="predicted"/>
<dbReference type="EMBL" id="LT551459">
    <property type="protein sequence ID" value="SAL96916.1"/>
    <property type="molecule type" value="Genomic_DNA"/>
</dbReference>
<dbReference type="InParanoid" id="A0A168LJD6"/>
<sequence length="225" mass="24886">MALPVIPPDPEKTYAAAAAAVPQRQKRVLFRQNVDNITTTPIWRRGQAINSAFFDLSINNIKPTVSYPTGMTLIYYDTRIQHTVFKTVARTIIPPGKSFGLGTHQEGSKVLAEIFFDSPETMTHHCNNGIPVDGHHVYGFPSLAPQVSVLRIKLSSLPFIPEDLLSQGIFDLLAPYGIVLEGGIMMDHGWFDANGYAIIQIPLEGESSPAALTHELSWQDECVDW</sequence>